<dbReference type="AlphaFoldDB" id="A0AAV4KBM5"/>
<evidence type="ECO:0000256" key="12">
    <source>
        <dbReference type="RuleBase" id="RU003693"/>
    </source>
</evidence>
<dbReference type="Pfam" id="PF00155">
    <property type="entry name" value="Aminotran_1_2"/>
    <property type="match status" value="1"/>
</dbReference>
<dbReference type="Proteomes" id="UP000630135">
    <property type="component" value="Unassembled WGS sequence"/>
</dbReference>
<evidence type="ECO:0000256" key="3">
    <source>
        <dbReference type="ARBA" id="ARBA00010008"/>
    </source>
</evidence>
<keyword evidence="16" id="KW-1185">Reference proteome</keyword>
<comment type="cofactor">
    <cofactor evidence="1 12">
        <name>pyridoxal 5'-phosphate</name>
        <dbReference type="ChEBI" id="CHEBI:597326"/>
    </cofactor>
</comment>
<gene>
    <name evidence="14" type="primary">bioF</name>
    <name evidence="15" type="ORF">GCM10008021_28370</name>
    <name evidence="14" type="ORF">GCM10010914_28300</name>
</gene>
<reference evidence="16" key="3">
    <citation type="journal article" date="2019" name="Int. J. Syst. Evol. Microbiol.">
        <title>The Global Catalogue of Microorganisms (GCM) 10K type strain sequencing project: providing services to taxonomists for standard genome sequencing and annotation.</title>
        <authorList>
            <consortium name="The Broad Institute Genomics Platform"/>
            <consortium name="The Broad Institute Genome Sequencing Center for Infectious Disease"/>
            <person name="Wu L."/>
            <person name="Ma J."/>
        </authorList>
    </citation>
    <scope>NUCLEOTIDE SEQUENCE [LARGE SCALE GENOMIC DNA]</scope>
    <source>
        <strain evidence="16">CGMCC 1.8884</strain>
    </source>
</reference>
<organism evidence="14 17">
    <name type="scientific">Deinococcus wulumuqiensis</name>
    <dbReference type="NCBI Taxonomy" id="980427"/>
    <lineage>
        <taxon>Bacteria</taxon>
        <taxon>Thermotogati</taxon>
        <taxon>Deinococcota</taxon>
        <taxon>Deinococci</taxon>
        <taxon>Deinococcales</taxon>
        <taxon>Deinococcaceae</taxon>
        <taxon>Deinococcus</taxon>
    </lineage>
</organism>
<dbReference type="InterPro" id="IPR004839">
    <property type="entry name" value="Aminotransferase_I/II_large"/>
</dbReference>
<evidence type="ECO:0000313" key="14">
    <source>
        <dbReference type="EMBL" id="GGI92128.1"/>
    </source>
</evidence>
<evidence type="ECO:0000256" key="6">
    <source>
        <dbReference type="ARBA" id="ARBA00022679"/>
    </source>
</evidence>
<sequence length="398" mass="42468">MRETLQARLDTLAAQHRERRLLDWTPDPEPGYVRCGDRRLLDLASNDYLGLSRQRWTPDAAHEFLSGTDLQAHEHVVQDALTRFGAGAARLITGNHPVYGLLERELARLKGREAALVFNSGMAANSGVIPALVGRGDAVFSDELNHASIIDGVRLSRAETHVFPHRDLAALERQLAASRAPHKLIVTDALFSMDGTLAPLPELVALKKKYGAWLMVDEAHTGGVYGPGGAGLACAQGVGAEVDVLMGTLGKAYGSVGAYIAGDRLLVRYLLNAARTFIFTTGLPPANVAVSLLNVRRAQAMDAERARLHANAARFRAALAGAGLDLAGSETQVVPVVLGAEDLTLARAARLREQGYAAVAIRPPTVAPGSARVRFALSSVHRWDDLAGCLSGVLAPRL</sequence>
<dbReference type="EMBL" id="BMLZ01000056">
    <property type="protein sequence ID" value="GGP31186.1"/>
    <property type="molecule type" value="Genomic_DNA"/>
</dbReference>
<dbReference type="RefSeq" id="WP_026138826.1">
    <property type="nucleotide sequence ID" value="NZ_BMLZ01000056.1"/>
</dbReference>
<dbReference type="PANTHER" id="PTHR13693:SF100">
    <property type="entry name" value="8-AMINO-7-OXONONANOATE SYNTHASE"/>
    <property type="match status" value="1"/>
</dbReference>
<dbReference type="EMBL" id="BMMA01000042">
    <property type="protein sequence ID" value="GGI92128.1"/>
    <property type="molecule type" value="Genomic_DNA"/>
</dbReference>
<evidence type="ECO:0000256" key="2">
    <source>
        <dbReference type="ARBA" id="ARBA00004746"/>
    </source>
</evidence>
<evidence type="ECO:0000256" key="11">
    <source>
        <dbReference type="ARBA" id="ARBA00047715"/>
    </source>
</evidence>
<dbReference type="InterPro" id="IPR050087">
    <property type="entry name" value="AON_synthase_class-II"/>
</dbReference>
<dbReference type="InterPro" id="IPR015424">
    <property type="entry name" value="PyrdxlP-dep_Trfase"/>
</dbReference>
<evidence type="ECO:0000256" key="9">
    <source>
        <dbReference type="ARBA" id="ARBA00032610"/>
    </source>
</evidence>
<reference evidence="14" key="2">
    <citation type="journal article" date="2014" name="Int. J. Syst. Evol. Microbiol.">
        <title>Complete genome sequence of Corynebacterium casei LMG S-19264T (=DSM 44701T), isolated from a smear-ripened cheese.</title>
        <authorList>
            <consortium name="US DOE Joint Genome Institute (JGI-PGF)"/>
            <person name="Walter F."/>
            <person name="Albersmeier A."/>
            <person name="Kalinowski J."/>
            <person name="Ruckert C."/>
        </authorList>
    </citation>
    <scope>NUCLEOTIDE SEQUENCE</scope>
    <source>
        <strain evidence="14">CGMCC 1.8885</strain>
    </source>
</reference>
<protein>
    <recommendedName>
        <fullName evidence="5">8-amino-7-oxononanoate synthase</fullName>
        <ecNumber evidence="5">2.3.1.47</ecNumber>
    </recommendedName>
    <alternativeName>
        <fullName evidence="9">7-keto-8-amino-pelargonic acid synthase</fullName>
    </alternativeName>
    <alternativeName>
        <fullName evidence="10">8-amino-7-ketopelargonate synthase</fullName>
    </alternativeName>
</protein>
<dbReference type="PANTHER" id="PTHR13693">
    <property type="entry name" value="CLASS II AMINOTRANSFERASE/8-AMINO-7-OXONONANOATE SYNTHASE"/>
    <property type="match status" value="1"/>
</dbReference>
<evidence type="ECO:0000256" key="1">
    <source>
        <dbReference type="ARBA" id="ARBA00001933"/>
    </source>
</evidence>
<dbReference type="InterPro" id="IPR015422">
    <property type="entry name" value="PyrdxlP-dep_Trfase_small"/>
</dbReference>
<evidence type="ECO:0000313" key="16">
    <source>
        <dbReference type="Proteomes" id="UP000630135"/>
    </source>
</evidence>
<reference evidence="14" key="4">
    <citation type="submission" date="2023-08" db="EMBL/GenBank/DDBJ databases">
        <authorList>
            <person name="Sun Q."/>
            <person name="Zhou Y."/>
        </authorList>
    </citation>
    <scope>NUCLEOTIDE SEQUENCE</scope>
    <source>
        <strain evidence="15">CGMCC 1.8884</strain>
        <strain evidence="14">CGMCC 1.8885</strain>
    </source>
</reference>
<comment type="subunit">
    <text evidence="4">Homodimer.</text>
</comment>
<comment type="pathway">
    <text evidence="2">Cofactor biosynthesis; biotin biosynthesis.</text>
</comment>
<name>A0AAV4KBM5_9DEIO</name>
<dbReference type="Gene3D" id="3.40.640.10">
    <property type="entry name" value="Type I PLP-dependent aspartate aminotransferase-like (Major domain)"/>
    <property type="match status" value="1"/>
</dbReference>
<dbReference type="Gene3D" id="3.90.1150.10">
    <property type="entry name" value="Aspartate Aminotransferase, domain 1"/>
    <property type="match status" value="1"/>
</dbReference>
<feature type="domain" description="Aminotransferase class I/classII large" evidence="13">
    <location>
        <begin position="40"/>
        <end position="377"/>
    </location>
</feature>
<dbReference type="InterPro" id="IPR015421">
    <property type="entry name" value="PyrdxlP-dep_Trfase_major"/>
</dbReference>
<evidence type="ECO:0000313" key="15">
    <source>
        <dbReference type="EMBL" id="GGP31186.1"/>
    </source>
</evidence>
<evidence type="ECO:0000256" key="7">
    <source>
        <dbReference type="ARBA" id="ARBA00022756"/>
    </source>
</evidence>
<evidence type="ECO:0000313" key="17">
    <source>
        <dbReference type="Proteomes" id="UP000652720"/>
    </source>
</evidence>
<comment type="similarity">
    <text evidence="3">Belongs to the class-II pyridoxal-phosphate-dependent aminotransferase family. BioF subfamily.</text>
</comment>
<dbReference type="PROSITE" id="PS00599">
    <property type="entry name" value="AA_TRANSFER_CLASS_2"/>
    <property type="match status" value="1"/>
</dbReference>
<evidence type="ECO:0000256" key="5">
    <source>
        <dbReference type="ARBA" id="ARBA00013187"/>
    </source>
</evidence>
<keyword evidence="6" id="KW-0808">Transferase</keyword>
<dbReference type="InterPro" id="IPR001917">
    <property type="entry name" value="Aminotrans_II_pyridoxalP_BS"/>
</dbReference>
<dbReference type="GO" id="GO:0008710">
    <property type="term" value="F:8-amino-7-oxononanoate synthase activity"/>
    <property type="evidence" value="ECO:0007669"/>
    <property type="project" value="UniProtKB-EC"/>
</dbReference>
<evidence type="ECO:0000256" key="8">
    <source>
        <dbReference type="ARBA" id="ARBA00022898"/>
    </source>
</evidence>
<comment type="catalytic activity">
    <reaction evidence="11">
        <text>6-carboxyhexanoyl-[ACP] + L-alanine + H(+) = (8S)-8-amino-7-oxononanoate + holo-[ACP] + CO2</text>
        <dbReference type="Rhea" id="RHEA:42288"/>
        <dbReference type="Rhea" id="RHEA-COMP:9685"/>
        <dbReference type="Rhea" id="RHEA-COMP:9955"/>
        <dbReference type="ChEBI" id="CHEBI:15378"/>
        <dbReference type="ChEBI" id="CHEBI:16526"/>
        <dbReference type="ChEBI" id="CHEBI:57972"/>
        <dbReference type="ChEBI" id="CHEBI:64479"/>
        <dbReference type="ChEBI" id="CHEBI:78846"/>
        <dbReference type="ChEBI" id="CHEBI:149468"/>
        <dbReference type="EC" id="2.3.1.47"/>
    </reaction>
</comment>
<dbReference type="GO" id="GO:0009102">
    <property type="term" value="P:biotin biosynthetic process"/>
    <property type="evidence" value="ECO:0007669"/>
    <property type="project" value="UniProtKB-KW"/>
</dbReference>
<reference evidence="15" key="1">
    <citation type="journal article" date="2014" name="Int. J. Syst. Evol. Microbiol.">
        <title>Complete genome of a new Firmicutes species belonging to the dominant human colonic microbiota ('Ruminococcus bicirculans') reveals two chromosomes and a selective capacity to utilize plant glucans.</title>
        <authorList>
            <consortium name="NISC Comparative Sequencing Program"/>
            <person name="Wegmann U."/>
            <person name="Louis P."/>
            <person name="Goesmann A."/>
            <person name="Henrissat B."/>
            <person name="Duncan S.H."/>
            <person name="Flint H.J."/>
        </authorList>
    </citation>
    <scope>NUCLEOTIDE SEQUENCE</scope>
    <source>
        <strain evidence="15">CGMCC 1.8884</strain>
    </source>
</reference>
<dbReference type="GO" id="GO:0030170">
    <property type="term" value="F:pyridoxal phosphate binding"/>
    <property type="evidence" value="ECO:0007669"/>
    <property type="project" value="InterPro"/>
</dbReference>
<keyword evidence="7" id="KW-0093">Biotin biosynthesis</keyword>
<evidence type="ECO:0000256" key="4">
    <source>
        <dbReference type="ARBA" id="ARBA00011738"/>
    </source>
</evidence>
<proteinExistence type="inferred from homology"/>
<keyword evidence="8 12" id="KW-0663">Pyridoxal phosphate</keyword>
<evidence type="ECO:0000256" key="10">
    <source>
        <dbReference type="ARBA" id="ARBA00033381"/>
    </source>
</evidence>
<dbReference type="SUPFAM" id="SSF53383">
    <property type="entry name" value="PLP-dependent transferases"/>
    <property type="match status" value="1"/>
</dbReference>
<comment type="caution">
    <text evidence="14">The sequence shown here is derived from an EMBL/GenBank/DDBJ whole genome shotgun (WGS) entry which is preliminary data.</text>
</comment>
<dbReference type="EC" id="2.3.1.47" evidence="5"/>
<dbReference type="GeneID" id="59166638"/>
<evidence type="ECO:0000259" key="13">
    <source>
        <dbReference type="Pfam" id="PF00155"/>
    </source>
</evidence>
<accession>A0AAV4KBM5</accession>
<dbReference type="Proteomes" id="UP000652720">
    <property type="component" value="Unassembled WGS sequence"/>
</dbReference>